<organism evidence="2 3">
    <name type="scientific">Dimorphilus gyrociliatus</name>
    <dbReference type="NCBI Taxonomy" id="2664684"/>
    <lineage>
        <taxon>Eukaryota</taxon>
        <taxon>Metazoa</taxon>
        <taxon>Spiralia</taxon>
        <taxon>Lophotrochozoa</taxon>
        <taxon>Annelida</taxon>
        <taxon>Polychaeta</taxon>
        <taxon>Polychaeta incertae sedis</taxon>
        <taxon>Dinophilidae</taxon>
        <taxon>Dimorphilus</taxon>
    </lineage>
</organism>
<comment type="caution">
    <text evidence="2">The sequence shown here is derived from an EMBL/GenBank/DDBJ whole genome shotgun (WGS) entry which is preliminary data.</text>
</comment>
<keyword evidence="1" id="KW-0472">Membrane</keyword>
<proteinExistence type="predicted"/>
<dbReference type="AlphaFoldDB" id="A0A7I8V9D9"/>
<keyword evidence="1" id="KW-1133">Transmembrane helix</keyword>
<dbReference type="EMBL" id="CAJFCJ010000002">
    <property type="protein sequence ID" value="CAD5112286.1"/>
    <property type="molecule type" value="Genomic_DNA"/>
</dbReference>
<keyword evidence="1" id="KW-0812">Transmembrane</keyword>
<evidence type="ECO:0000313" key="3">
    <source>
        <dbReference type="Proteomes" id="UP000549394"/>
    </source>
</evidence>
<name>A0A7I8V9D9_9ANNE</name>
<evidence type="ECO:0000313" key="2">
    <source>
        <dbReference type="EMBL" id="CAD5112286.1"/>
    </source>
</evidence>
<dbReference type="Proteomes" id="UP000549394">
    <property type="component" value="Unassembled WGS sequence"/>
</dbReference>
<gene>
    <name evidence="2" type="ORF">DGYR_LOCUS1462</name>
</gene>
<sequence>MELIKVASDQLNAISPGGVCVADEYVGVFTHECTVTSFKPGIDYCCCQHQGRAMCCLYHQNWNRFRCNQEDDTIDTFPWKLNENSGSDGMSALSLPLLITLPIVIVLIIAIAFLAYFWKRRKANHESRKDGDGLCSYKCCSPDHDSDDEDKERAVEITHQKSTSSPVVDRHFSGAVGLLGFPLHTTEKYPGPPPDREETTGLLPSAPPLPAELDSYAVCDPKGERCSVVSAGENGSEVNYNPQSFRGLLPPPLYEHHHHHRPAPDC</sequence>
<accession>A0A7I8V9D9</accession>
<evidence type="ECO:0000256" key="1">
    <source>
        <dbReference type="SAM" id="Phobius"/>
    </source>
</evidence>
<dbReference type="OrthoDB" id="10656910at2759"/>
<keyword evidence="3" id="KW-1185">Reference proteome</keyword>
<reference evidence="2 3" key="1">
    <citation type="submission" date="2020-08" db="EMBL/GenBank/DDBJ databases">
        <authorList>
            <person name="Hejnol A."/>
        </authorList>
    </citation>
    <scope>NUCLEOTIDE SEQUENCE [LARGE SCALE GENOMIC DNA]</scope>
</reference>
<feature type="transmembrane region" description="Helical" evidence="1">
    <location>
        <begin position="95"/>
        <end position="118"/>
    </location>
</feature>
<protein>
    <submittedName>
        <fullName evidence="2">DgyrCDS1515</fullName>
    </submittedName>
</protein>